<evidence type="ECO:0000313" key="1">
    <source>
        <dbReference type="EMBL" id="CAF95536.1"/>
    </source>
</evidence>
<proteinExistence type="predicted"/>
<feature type="non-terminal residue" evidence="1">
    <location>
        <position position="109"/>
    </location>
</feature>
<dbReference type="KEGG" id="tng:GSTEN00012235G001"/>
<reference evidence="1" key="1">
    <citation type="journal article" date="2004" name="Nature">
        <title>Genome duplication in the teleost fish Tetraodon nigroviridis reveals the early vertebrate proto-karyotype.</title>
        <authorList>
            <person name="Jaillon O."/>
            <person name="Aury J.-M."/>
            <person name="Brunet F."/>
            <person name="Petit J.-L."/>
            <person name="Stange-Thomann N."/>
            <person name="Mauceli E."/>
            <person name="Bouneau L."/>
            <person name="Fischer C."/>
            <person name="Ozouf-Costaz C."/>
            <person name="Bernot A."/>
            <person name="Nicaud S."/>
            <person name="Jaffe D."/>
            <person name="Fisher S."/>
            <person name="Lutfalla G."/>
            <person name="Dossat C."/>
            <person name="Segurens B."/>
            <person name="Dasilva C."/>
            <person name="Salanoubat M."/>
            <person name="Levy M."/>
            <person name="Boudet N."/>
            <person name="Castellano S."/>
            <person name="Anthouard V."/>
            <person name="Jubin C."/>
            <person name="Castelli V."/>
            <person name="Katinka M."/>
            <person name="Vacherie B."/>
            <person name="Biemont C."/>
            <person name="Skalli Z."/>
            <person name="Cattolico L."/>
            <person name="Poulain J."/>
            <person name="De Berardinis V."/>
            <person name="Cruaud C."/>
            <person name="Duprat S."/>
            <person name="Brottier P."/>
            <person name="Coutanceau J.-P."/>
            <person name="Gouzy J."/>
            <person name="Parra G."/>
            <person name="Lardier G."/>
            <person name="Chapple C."/>
            <person name="McKernan K.J."/>
            <person name="McEwan P."/>
            <person name="Bosak S."/>
            <person name="Kellis M."/>
            <person name="Volff J.-N."/>
            <person name="Guigo R."/>
            <person name="Zody M.C."/>
            <person name="Mesirov J."/>
            <person name="Lindblad-Toh K."/>
            <person name="Birren B."/>
            <person name="Nusbaum C."/>
            <person name="Kahn D."/>
            <person name="Robinson-Rechavi M."/>
            <person name="Laudet V."/>
            <person name="Schachter V."/>
            <person name="Quetier F."/>
            <person name="Saurin W."/>
            <person name="Scarpelli C."/>
            <person name="Wincker P."/>
            <person name="Lander E.S."/>
            <person name="Weissenbach J."/>
            <person name="Roest Crollius H."/>
        </authorList>
    </citation>
    <scope>NUCLEOTIDE SEQUENCE [LARGE SCALE GENOMIC DNA]</scope>
</reference>
<dbReference type="EMBL" id="CAAE01013834">
    <property type="protein sequence ID" value="CAF95536.1"/>
    <property type="molecule type" value="Genomic_DNA"/>
</dbReference>
<comment type="caution">
    <text evidence="1">The sequence shown here is derived from an EMBL/GenBank/DDBJ whole genome shotgun (WGS) entry which is preliminary data.</text>
</comment>
<name>Q4SUZ6_TETNG</name>
<organism evidence="1">
    <name type="scientific">Tetraodon nigroviridis</name>
    <name type="common">Spotted green pufferfish</name>
    <name type="synonym">Chelonodon nigroviridis</name>
    <dbReference type="NCBI Taxonomy" id="99883"/>
    <lineage>
        <taxon>Eukaryota</taxon>
        <taxon>Metazoa</taxon>
        <taxon>Chordata</taxon>
        <taxon>Craniata</taxon>
        <taxon>Vertebrata</taxon>
        <taxon>Euteleostomi</taxon>
        <taxon>Actinopterygii</taxon>
        <taxon>Neopterygii</taxon>
        <taxon>Teleostei</taxon>
        <taxon>Neoteleostei</taxon>
        <taxon>Acanthomorphata</taxon>
        <taxon>Eupercaria</taxon>
        <taxon>Tetraodontiformes</taxon>
        <taxon>Tetradontoidea</taxon>
        <taxon>Tetraodontidae</taxon>
        <taxon>Tetraodon</taxon>
    </lineage>
</organism>
<accession>Q4SUZ6</accession>
<protein>
    <submittedName>
        <fullName evidence="1">(spotted green pufferfish) hypothetical protein</fullName>
    </submittedName>
</protein>
<dbReference type="OrthoDB" id="9393938at2759"/>
<gene>
    <name evidence="1" type="ORF">GSTENG00012235001</name>
</gene>
<dbReference type="AlphaFoldDB" id="Q4SUZ6"/>
<sequence>EHARLDSMVLLLMKLDHLDQEIQDALSATSSRDSSPTLHRPQLQEFNIAAVSPNCQHPHIYTTSTSGPSSVLGAKPKCGVSQQMASQLSSQKKTVFQFSISASIYICML</sequence>
<reference evidence="1" key="2">
    <citation type="submission" date="2004-02" db="EMBL/GenBank/DDBJ databases">
        <authorList>
            <consortium name="Genoscope"/>
            <consortium name="Whitehead Institute Centre for Genome Research"/>
        </authorList>
    </citation>
    <scope>NUCLEOTIDE SEQUENCE</scope>
</reference>